<evidence type="ECO:0000313" key="2">
    <source>
        <dbReference type="EMBL" id="KLE35494.1"/>
    </source>
</evidence>
<dbReference type="Proteomes" id="UP000053464">
    <property type="component" value="Unassembled WGS sequence"/>
</dbReference>
<evidence type="ECO:0000313" key="3">
    <source>
        <dbReference type="Proteomes" id="UP000053464"/>
    </source>
</evidence>
<dbReference type="AlphaFoldDB" id="A0A0G9MY20"/>
<comment type="caution">
    <text evidence="2">The sequence shown here is derived from an EMBL/GenBank/DDBJ whole genome shotgun (WGS) entry which is preliminary data.</text>
</comment>
<dbReference type="STRING" id="1581420.AAW00_03450"/>
<evidence type="ECO:0000256" key="1">
    <source>
        <dbReference type="SAM" id="MobiDB-lite"/>
    </source>
</evidence>
<feature type="compositionally biased region" description="Low complexity" evidence="1">
    <location>
        <begin position="54"/>
        <end position="63"/>
    </location>
</feature>
<reference evidence="2 3" key="1">
    <citation type="submission" date="2015-04" db="EMBL/GenBank/DDBJ databases">
        <title>The draft genome sequence of Erythrobacter luteus KA37.</title>
        <authorList>
            <person name="Zhuang L."/>
            <person name="Liu Y."/>
            <person name="Shao Z."/>
        </authorList>
    </citation>
    <scope>NUCLEOTIDE SEQUENCE [LARGE SCALE GENOMIC DNA]</scope>
    <source>
        <strain evidence="2 3">KA37</strain>
    </source>
</reference>
<sequence>MRRNRRRSGVASAAASTSKATPMGCASFASRANSPTFLATTSPVPAPTSPAMPKPAASSRASS</sequence>
<accession>A0A0G9MY20</accession>
<feature type="region of interest" description="Disordered" evidence="1">
    <location>
        <begin position="1"/>
        <end position="63"/>
    </location>
</feature>
<feature type="compositionally biased region" description="Pro residues" evidence="1">
    <location>
        <begin position="44"/>
        <end position="53"/>
    </location>
</feature>
<dbReference type="EMBL" id="LBHB01000001">
    <property type="protein sequence ID" value="KLE35494.1"/>
    <property type="molecule type" value="Genomic_DNA"/>
</dbReference>
<feature type="compositionally biased region" description="Low complexity" evidence="1">
    <location>
        <begin position="9"/>
        <end position="20"/>
    </location>
</feature>
<protein>
    <submittedName>
        <fullName evidence="2">Uncharacterized protein</fullName>
    </submittedName>
</protein>
<gene>
    <name evidence="2" type="ORF">AAW00_03450</name>
</gene>
<organism evidence="2 3">
    <name type="scientific">Aurantiacibacter luteus</name>
    <dbReference type="NCBI Taxonomy" id="1581420"/>
    <lineage>
        <taxon>Bacteria</taxon>
        <taxon>Pseudomonadati</taxon>
        <taxon>Pseudomonadota</taxon>
        <taxon>Alphaproteobacteria</taxon>
        <taxon>Sphingomonadales</taxon>
        <taxon>Erythrobacteraceae</taxon>
        <taxon>Aurantiacibacter</taxon>
    </lineage>
</organism>
<name>A0A0G9MY20_9SPHN</name>
<proteinExistence type="predicted"/>
<keyword evidence="3" id="KW-1185">Reference proteome</keyword>